<keyword evidence="3" id="KW-1185">Reference proteome</keyword>
<reference evidence="2 3" key="1">
    <citation type="journal article" date="2016" name="Antonie Van Leeuwenhoek">
        <title>Denitratimonas tolerans gen. nov., sp. nov., a denitrifying bacterium isolated from a bioreactor for tannery wastewater treatment.</title>
        <authorList>
            <person name="Han S.I."/>
            <person name="Kim J.O."/>
            <person name="Lee Y.R."/>
            <person name="Ekpeghere K.I."/>
            <person name="Koh S.C."/>
            <person name="Whang K.S."/>
        </authorList>
    </citation>
    <scope>NUCLEOTIDE SEQUENCE [LARGE SCALE GENOMIC DNA]</scope>
    <source>
        <strain evidence="2 3">KACC 17565</strain>
    </source>
</reference>
<dbReference type="EMBL" id="JBBDHC010000001">
    <property type="protein sequence ID" value="MEJ1248133.1"/>
    <property type="molecule type" value="Genomic_DNA"/>
</dbReference>
<comment type="caution">
    <text evidence="2">The sequence shown here is derived from an EMBL/GenBank/DDBJ whole genome shotgun (WGS) entry which is preliminary data.</text>
</comment>
<name>A0AAW9R1Q0_9GAMM</name>
<keyword evidence="1" id="KW-0732">Signal</keyword>
<dbReference type="PROSITE" id="PS51257">
    <property type="entry name" value="PROKAR_LIPOPROTEIN"/>
    <property type="match status" value="1"/>
</dbReference>
<sequence length="981" mass="98785">MKFASILKSLLLVTAVSLLAACGGGTSGGDSAFQPAQLRVTATPTATTVGPGGHLDVTVKVAFSNGNNVADGTIVSGTVSPAGSGSLQAVVGTALGGASAQTTGGLANFRFTATGTGGEANLTFSVNDSGSSASTALKITIQPGMDERLKLAATRTQLPVNRFEVLPFMGSPYMAEVTVTVKDGNGQPVNKVDGIQVSINPVGNTGGFTTLDDPETDCDMEDNFKGCEFYIRMGQAPVDVTAGKATIFVHSLNFTGTTTLTVTTQDDVTGQSISSTLDFRIVETFPPLPAQLALVGPSNALYVEQSGGNNSGQLHIEVGDPIGQPVPDPVAGATAFNNYQLEILGTASPISARLRGIDASGATVTGTKINLRTTAGIGGATFIGGSDAASYIVRLTADRADNNVDNGISDPVKVERSVVVSDGRLYDLEITQPIVNALTVNPSGGDIEVTEYGDLTIPVSPDGTYSVTVAVIATDRLGNPVLPGTEIRFGLIDEPQATGTGDFHIAGGDGNPEEGGKLFTAVTGAFRTAGGGVGPGDTLVVFGEEVIGNRELESARTVDRVNSETSLSVDYRFNLNDTTGSNVDYGGILPYVVGRAADGNIVATAQTNQIGVATTKLNYPVSKIGKQAIVWAQGDRAMDQAGASPRKVADVEFAYFAGVAPAQLVVSPNVLPANTTSNVTVCLYDALSAPMGGIPIGFAFQDLIGSGKVDGVAGGGTVANLTDFGSGCTVAQVQTSGMLEGDGEPKLVFTAAGASGEVTFTFSPLVLMANPSAMTSGGTVTLTLLDANGVPQPGFQIRGSCESSGGASVSIMSGPGITNSAGKTTAVIDALNLNQVGAAGSGECTFETADGSAQAVVTLEGRDLCTLGTSPPIPGCPAPDVPPVVQQTLTVTITVAAGAPSGSYTVTTAPGGGACTNATSGTALTVSCTIDFDQGTPVVLNTTGPAGAVFGGWSGTCAPGVPPQATVQMDGPRACTASWGP</sequence>
<protein>
    <recommendedName>
        <fullName evidence="4">Bacterial repeat domain-containing protein</fullName>
    </recommendedName>
</protein>
<dbReference type="Proteomes" id="UP001364472">
    <property type="component" value="Unassembled WGS sequence"/>
</dbReference>
<evidence type="ECO:0008006" key="4">
    <source>
        <dbReference type="Google" id="ProtNLM"/>
    </source>
</evidence>
<feature type="signal peptide" evidence="1">
    <location>
        <begin position="1"/>
        <end position="20"/>
    </location>
</feature>
<feature type="chain" id="PRO_5043970526" description="Bacterial repeat domain-containing protein" evidence="1">
    <location>
        <begin position="21"/>
        <end position="981"/>
    </location>
</feature>
<dbReference type="AlphaFoldDB" id="A0AAW9R1Q0"/>
<dbReference type="RefSeq" id="WP_337333851.1">
    <property type="nucleotide sequence ID" value="NZ_JBBDHC010000001.1"/>
</dbReference>
<dbReference type="Gene3D" id="2.60.40.10">
    <property type="entry name" value="Immunoglobulins"/>
    <property type="match status" value="1"/>
</dbReference>
<accession>A0AAW9R1Q0</accession>
<dbReference type="InterPro" id="IPR013783">
    <property type="entry name" value="Ig-like_fold"/>
</dbReference>
<gene>
    <name evidence="2" type="ORF">WB794_00345</name>
</gene>
<proteinExistence type="predicted"/>
<evidence type="ECO:0000313" key="2">
    <source>
        <dbReference type="EMBL" id="MEJ1248133.1"/>
    </source>
</evidence>
<evidence type="ECO:0000256" key="1">
    <source>
        <dbReference type="SAM" id="SignalP"/>
    </source>
</evidence>
<evidence type="ECO:0000313" key="3">
    <source>
        <dbReference type="Proteomes" id="UP001364472"/>
    </source>
</evidence>
<organism evidence="2 3">
    <name type="scientific">Denitratimonas tolerans</name>
    <dbReference type="NCBI Taxonomy" id="1338420"/>
    <lineage>
        <taxon>Bacteria</taxon>
        <taxon>Pseudomonadati</taxon>
        <taxon>Pseudomonadota</taxon>
        <taxon>Gammaproteobacteria</taxon>
        <taxon>Lysobacterales</taxon>
        <taxon>Lysobacteraceae</taxon>
        <taxon>Denitratimonas</taxon>
    </lineage>
</organism>